<reference evidence="2" key="1">
    <citation type="submission" date="2023-10" db="EMBL/GenBank/DDBJ databases">
        <authorList>
            <person name="Noh H."/>
        </authorList>
    </citation>
    <scope>NUCLEOTIDE SEQUENCE</scope>
    <source>
        <strain evidence="2">DUCC4014</strain>
    </source>
</reference>
<accession>A0AAF1BFB9</accession>
<feature type="compositionally biased region" description="Basic residues" evidence="1">
    <location>
        <begin position="204"/>
        <end position="219"/>
    </location>
</feature>
<evidence type="ECO:0000313" key="3">
    <source>
        <dbReference type="Proteomes" id="UP000827549"/>
    </source>
</evidence>
<dbReference type="AlphaFoldDB" id="A0AAF1BFB9"/>
<dbReference type="EMBL" id="CP086714">
    <property type="protein sequence ID" value="WOO77846.1"/>
    <property type="molecule type" value="Genomic_DNA"/>
</dbReference>
<feature type="compositionally biased region" description="Pro residues" evidence="1">
    <location>
        <begin position="228"/>
        <end position="242"/>
    </location>
</feature>
<gene>
    <name evidence="2" type="ORF">LOC62_01G001403</name>
</gene>
<organism evidence="2 3">
    <name type="scientific">Vanrija pseudolonga</name>
    <dbReference type="NCBI Taxonomy" id="143232"/>
    <lineage>
        <taxon>Eukaryota</taxon>
        <taxon>Fungi</taxon>
        <taxon>Dikarya</taxon>
        <taxon>Basidiomycota</taxon>
        <taxon>Agaricomycotina</taxon>
        <taxon>Tremellomycetes</taxon>
        <taxon>Trichosporonales</taxon>
        <taxon>Trichosporonaceae</taxon>
        <taxon>Vanrija</taxon>
    </lineage>
</organism>
<dbReference type="RefSeq" id="XP_062623878.1">
    <property type="nucleotide sequence ID" value="XM_062767894.1"/>
</dbReference>
<protein>
    <submittedName>
        <fullName evidence="2">Uncharacterized protein</fullName>
    </submittedName>
</protein>
<dbReference type="GeneID" id="87804659"/>
<name>A0AAF1BFB9_9TREE</name>
<dbReference type="Proteomes" id="UP000827549">
    <property type="component" value="Chromosome 1"/>
</dbReference>
<evidence type="ECO:0000313" key="2">
    <source>
        <dbReference type="EMBL" id="WOO77846.1"/>
    </source>
</evidence>
<keyword evidence="3" id="KW-1185">Reference proteome</keyword>
<feature type="region of interest" description="Disordered" evidence="1">
    <location>
        <begin position="137"/>
        <end position="287"/>
    </location>
</feature>
<sequence>MGTTSPATVGPARHSAASAASFRSDDLLAIKTAKLARLAPPPLSLSALSTHAAFDESDLRPPSLVSDRTSTVSSTASPRLSLALPSPFPLLPLFPPKFQPYAHDVFGDDSESVFEQRTYAAPSPVLLRSGFAGARAVSSSTATAGAEGEERRRETSTTRRKHHSVVPVKGVTTPHGTPRTERFPDLHRPLPPLPPGLAAERPTRPKSKSKSKDKARVHRSTTSTRPAPLDPAPAPPMPPTPVTPYAGVAHSPAPVERDREHEPPPPARGSRASTASVGAQDSADFGGVGALFVVGLRIERDES</sequence>
<feature type="compositionally biased region" description="Basic and acidic residues" evidence="1">
    <location>
        <begin position="178"/>
        <end position="188"/>
    </location>
</feature>
<evidence type="ECO:0000256" key="1">
    <source>
        <dbReference type="SAM" id="MobiDB-lite"/>
    </source>
</evidence>
<feature type="region of interest" description="Disordered" evidence="1">
    <location>
        <begin position="1"/>
        <end position="20"/>
    </location>
</feature>
<feature type="compositionally biased region" description="Low complexity" evidence="1">
    <location>
        <begin position="137"/>
        <end position="146"/>
    </location>
</feature>
<proteinExistence type="predicted"/>
<feature type="compositionally biased region" description="Basic and acidic residues" evidence="1">
    <location>
        <begin position="148"/>
        <end position="157"/>
    </location>
</feature>
<feature type="region of interest" description="Disordered" evidence="1">
    <location>
        <begin position="57"/>
        <end position="77"/>
    </location>
</feature>